<comment type="caution">
    <text evidence="19">The sequence shown here is derived from an EMBL/GenBank/DDBJ whole genome shotgun (WGS) entry which is preliminary data.</text>
</comment>
<dbReference type="GO" id="GO:0005634">
    <property type="term" value="C:nucleus"/>
    <property type="evidence" value="ECO:0007669"/>
    <property type="project" value="UniProtKB-SubCell"/>
</dbReference>
<keyword evidence="12" id="KW-0539">Nucleus</keyword>
<protein>
    <recommendedName>
        <fullName evidence="5">protein-serine/threonine phosphatase</fullName>
        <ecNumber evidence="5">3.1.3.16</ecNumber>
    </recommendedName>
</protein>
<reference evidence="19 20" key="1">
    <citation type="submission" date="2024-01" db="EMBL/GenBank/DDBJ databases">
        <title>Genome assemblies of Stephania.</title>
        <authorList>
            <person name="Yang L."/>
        </authorList>
    </citation>
    <scope>NUCLEOTIDE SEQUENCE [LARGE SCALE GENOMIC DNA]</scope>
    <source>
        <strain evidence="19">QJT</strain>
        <tissue evidence="19">Leaf</tissue>
    </source>
</reference>
<feature type="region of interest" description="Disordered" evidence="16">
    <location>
        <begin position="921"/>
        <end position="964"/>
    </location>
</feature>
<evidence type="ECO:0000256" key="12">
    <source>
        <dbReference type="ARBA" id="ARBA00023242"/>
    </source>
</evidence>
<keyword evidence="20" id="KW-1185">Reference proteome</keyword>
<evidence type="ECO:0000256" key="7">
    <source>
        <dbReference type="ARBA" id="ARBA00022723"/>
    </source>
</evidence>
<comment type="cofactor">
    <cofactor evidence="3">
        <name>Mg(2+)</name>
        <dbReference type="ChEBI" id="CHEBI:18420"/>
    </cofactor>
</comment>
<keyword evidence="9 15" id="KW-0694">RNA-binding</keyword>
<evidence type="ECO:0000256" key="6">
    <source>
        <dbReference type="ARBA" id="ARBA00022473"/>
    </source>
</evidence>
<dbReference type="InterPro" id="IPR039189">
    <property type="entry name" value="Fcp1"/>
</dbReference>
<keyword evidence="6" id="KW-0217">Developmental protein</keyword>
<evidence type="ECO:0000259" key="17">
    <source>
        <dbReference type="PROSITE" id="PS50137"/>
    </source>
</evidence>
<dbReference type="GO" id="GO:0009755">
    <property type="term" value="P:hormone-mediated signaling pathway"/>
    <property type="evidence" value="ECO:0007669"/>
    <property type="project" value="UniProtKB-ARBA"/>
</dbReference>
<dbReference type="FunFam" id="3.40.50.1000:FF:000035">
    <property type="entry name" value="RNA polymerase II C-terminal domain phosphatase-like 1"/>
    <property type="match status" value="1"/>
</dbReference>
<evidence type="ECO:0000256" key="14">
    <source>
        <dbReference type="ARBA" id="ARBA00048336"/>
    </source>
</evidence>
<proteinExistence type="predicted"/>
<comment type="cofactor">
    <cofactor evidence="1">
        <name>Mn(2+)</name>
        <dbReference type="ChEBI" id="CHEBI:29035"/>
    </cofactor>
</comment>
<gene>
    <name evidence="19" type="ORF">Sjap_000189</name>
</gene>
<dbReference type="AlphaFoldDB" id="A0AAP0PS83"/>
<dbReference type="PANTHER" id="PTHR23081">
    <property type="entry name" value="RNA POLYMERASE II CTD PHOSPHATASE"/>
    <property type="match status" value="1"/>
</dbReference>
<evidence type="ECO:0000256" key="4">
    <source>
        <dbReference type="ARBA" id="ARBA00004123"/>
    </source>
</evidence>
<comment type="catalytic activity">
    <reaction evidence="14">
        <text>O-phospho-L-threonyl-[protein] + H2O = L-threonyl-[protein] + phosphate</text>
        <dbReference type="Rhea" id="RHEA:47004"/>
        <dbReference type="Rhea" id="RHEA-COMP:11060"/>
        <dbReference type="Rhea" id="RHEA-COMP:11605"/>
        <dbReference type="ChEBI" id="CHEBI:15377"/>
        <dbReference type="ChEBI" id="CHEBI:30013"/>
        <dbReference type="ChEBI" id="CHEBI:43474"/>
        <dbReference type="ChEBI" id="CHEBI:61977"/>
        <dbReference type="EC" id="3.1.3.16"/>
    </reaction>
</comment>
<dbReference type="Pfam" id="PF00035">
    <property type="entry name" value="dsrm"/>
    <property type="match status" value="2"/>
</dbReference>
<organism evidence="19 20">
    <name type="scientific">Stephania japonica</name>
    <dbReference type="NCBI Taxonomy" id="461633"/>
    <lineage>
        <taxon>Eukaryota</taxon>
        <taxon>Viridiplantae</taxon>
        <taxon>Streptophyta</taxon>
        <taxon>Embryophyta</taxon>
        <taxon>Tracheophyta</taxon>
        <taxon>Spermatophyta</taxon>
        <taxon>Magnoliopsida</taxon>
        <taxon>Ranunculales</taxon>
        <taxon>Menispermaceae</taxon>
        <taxon>Menispermoideae</taxon>
        <taxon>Cissampelideae</taxon>
        <taxon>Stephania</taxon>
    </lineage>
</organism>
<dbReference type="Proteomes" id="UP001417504">
    <property type="component" value="Unassembled WGS sequence"/>
</dbReference>
<dbReference type="PROSITE" id="PS50137">
    <property type="entry name" value="DS_RBD"/>
    <property type="match status" value="2"/>
</dbReference>
<evidence type="ECO:0000259" key="18">
    <source>
        <dbReference type="PROSITE" id="PS50969"/>
    </source>
</evidence>
<dbReference type="GO" id="GO:0003723">
    <property type="term" value="F:RNA binding"/>
    <property type="evidence" value="ECO:0007669"/>
    <property type="project" value="UniProtKB-UniRule"/>
</dbReference>
<evidence type="ECO:0000256" key="2">
    <source>
        <dbReference type="ARBA" id="ARBA00001941"/>
    </source>
</evidence>
<feature type="compositionally biased region" description="Low complexity" evidence="16">
    <location>
        <begin position="687"/>
        <end position="696"/>
    </location>
</feature>
<dbReference type="InterPro" id="IPR036412">
    <property type="entry name" value="HAD-like_sf"/>
</dbReference>
<feature type="region of interest" description="Disordered" evidence="16">
    <location>
        <begin position="503"/>
        <end position="548"/>
    </location>
</feature>
<feature type="compositionally biased region" description="Polar residues" evidence="16">
    <location>
        <begin position="668"/>
        <end position="679"/>
    </location>
</feature>
<keyword evidence="7" id="KW-0479">Metal-binding</keyword>
<evidence type="ECO:0000256" key="10">
    <source>
        <dbReference type="ARBA" id="ARBA00023015"/>
    </source>
</evidence>
<dbReference type="GO" id="GO:0045892">
    <property type="term" value="P:negative regulation of DNA-templated transcription"/>
    <property type="evidence" value="ECO:0007669"/>
    <property type="project" value="UniProtKB-ARBA"/>
</dbReference>
<feature type="region of interest" description="Disordered" evidence="16">
    <location>
        <begin position="636"/>
        <end position="709"/>
    </location>
</feature>
<evidence type="ECO:0000256" key="13">
    <source>
        <dbReference type="ARBA" id="ARBA00047761"/>
    </source>
</evidence>
<evidence type="ECO:0000256" key="1">
    <source>
        <dbReference type="ARBA" id="ARBA00001936"/>
    </source>
</evidence>
<dbReference type="SMART" id="SM00358">
    <property type="entry name" value="DSRM"/>
    <property type="match status" value="2"/>
</dbReference>
<feature type="compositionally biased region" description="Polar residues" evidence="16">
    <location>
        <begin position="793"/>
        <end position="809"/>
    </location>
</feature>
<dbReference type="Pfam" id="PF03031">
    <property type="entry name" value="NIF"/>
    <property type="match status" value="1"/>
</dbReference>
<dbReference type="EC" id="3.1.3.16" evidence="5"/>
<keyword evidence="10" id="KW-0805">Transcription regulation</keyword>
<feature type="region of interest" description="Disordered" evidence="16">
    <location>
        <begin position="782"/>
        <end position="826"/>
    </location>
</feature>
<evidence type="ECO:0000256" key="5">
    <source>
        <dbReference type="ARBA" id="ARBA00013081"/>
    </source>
</evidence>
<evidence type="ECO:0000256" key="11">
    <source>
        <dbReference type="ARBA" id="ARBA00023163"/>
    </source>
</evidence>
<dbReference type="GO" id="GO:0008420">
    <property type="term" value="F:RNA polymerase II CTD heptapeptide repeat phosphatase activity"/>
    <property type="evidence" value="ECO:0007669"/>
    <property type="project" value="InterPro"/>
</dbReference>
<feature type="domain" description="DRBM" evidence="17">
    <location>
        <begin position="708"/>
        <end position="774"/>
    </location>
</feature>
<evidence type="ECO:0000256" key="16">
    <source>
        <dbReference type="SAM" id="MobiDB-lite"/>
    </source>
</evidence>
<dbReference type="SUPFAM" id="SSF54768">
    <property type="entry name" value="dsRNA-binding domain-like"/>
    <property type="match status" value="2"/>
</dbReference>
<evidence type="ECO:0000256" key="15">
    <source>
        <dbReference type="PROSITE-ProRule" id="PRU00266"/>
    </source>
</evidence>
<feature type="domain" description="DRBM" evidence="17">
    <location>
        <begin position="843"/>
        <end position="915"/>
    </location>
</feature>
<keyword evidence="11" id="KW-0804">Transcription</keyword>
<dbReference type="Gene3D" id="3.30.160.20">
    <property type="match status" value="2"/>
</dbReference>
<dbReference type="PROSITE" id="PS50969">
    <property type="entry name" value="FCP1"/>
    <property type="match status" value="1"/>
</dbReference>
<accession>A0AAP0PS83</accession>
<keyword evidence="8" id="KW-0378">Hydrolase</keyword>
<dbReference type="EMBL" id="JBBNAE010000001">
    <property type="protein sequence ID" value="KAK9152709.1"/>
    <property type="molecule type" value="Genomic_DNA"/>
</dbReference>
<dbReference type="SUPFAM" id="SSF56784">
    <property type="entry name" value="HAD-like"/>
    <property type="match status" value="1"/>
</dbReference>
<evidence type="ECO:0000256" key="3">
    <source>
        <dbReference type="ARBA" id="ARBA00001946"/>
    </source>
</evidence>
<sequence length="964" mass="106970">MMKSRVYQGNYLLGEVEIQALNQKMEMTNRELKISHLSQPSERCPPLAVLHIIASSGACFKMEAAKSPPPPPLQTEDLPLFSLHSTCLRENKTAVVLLEEEELHLVAMQSRQNLDQNSCSACFWAFNVAPGLYSSCLVMLNLRCLGIVFDLDETLIVANTMRSFEDRIDALQRKINTEADPQRISGMLAEIKRYQDDRLILKQYVENDQVVENGKVTKVQSELVPALSDSHQQIARPIIRLQEKNIILTRINPMVRDTSVLVRLRPAWEDLRNYLTARGRKRFEVYVCTMAEKDYALEMWRLLDPESNLINSNELLDRIVCVKAGLRKSLLNVFHDGICHPKMALVIDDRLKVWEEKDQPRVHVVPAFAPYYAPQAEGNNAIPILCVARNVACNVRGGFFKEFDEGLLQRLSDVVYEDNVADLPPPPDVSNYLISEDDASAPNKDPLPFEGMANAEVEKRLKDAILSSSANNLDPRLVLPLHLAVASTPLSVSFSNSQGSIMPFNEKHLPQGSPLGKPFGHLGASEPSLQGSPGREEGEVPESELDPDTRRRLLILQHGQDIRDSIAREPSFPVRPAVQVSAPLNPPHGNWFPFEEEMSPRQPNRAVPKPLANESPFELEPMRFDKNRHPRGSFFRGVENSFSSGKNFQDNRRFNKEVHRGEERTRLNHSVSKYNSYTGNEMPPGPSSSSKRNSPSEPEPSTPSYTETPAGVLQDIATKCGTKVEFRTALVGSRELQFSIEVWFSGEKLSQGIGKTRKEAQLQAAESSLSILADKYLATVATEDSSGPGDYSKISQLNDNGSSDLNSFGGQPHMKEEPVPVLSTSDSSRFLDSRLEGSKKSMGSVSALKELCLTEGLALVFQAQAQPQASTTSVHKGESYAQVEIGGQVLGNGIGSTWDEAKMQAAEEALGNLRSMLGSSALKHLDSPRSSQAFPNKRLKTDAPRVLHRIPSSTRYSTHASPVP</sequence>
<evidence type="ECO:0000256" key="9">
    <source>
        <dbReference type="ARBA" id="ARBA00022884"/>
    </source>
</evidence>
<feature type="compositionally biased region" description="Basic and acidic residues" evidence="16">
    <location>
        <begin position="649"/>
        <end position="666"/>
    </location>
</feature>
<dbReference type="InterPro" id="IPR023214">
    <property type="entry name" value="HAD_sf"/>
</dbReference>
<dbReference type="Gene3D" id="3.40.50.1000">
    <property type="entry name" value="HAD superfamily/HAD-like"/>
    <property type="match status" value="1"/>
</dbReference>
<comment type="cofactor">
    <cofactor evidence="2">
        <name>Co(2+)</name>
        <dbReference type="ChEBI" id="CHEBI:48828"/>
    </cofactor>
</comment>
<comment type="catalytic activity">
    <reaction evidence="13">
        <text>O-phospho-L-seryl-[protein] + H2O = L-seryl-[protein] + phosphate</text>
        <dbReference type="Rhea" id="RHEA:20629"/>
        <dbReference type="Rhea" id="RHEA-COMP:9863"/>
        <dbReference type="Rhea" id="RHEA-COMP:11604"/>
        <dbReference type="ChEBI" id="CHEBI:15377"/>
        <dbReference type="ChEBI" id="CHEBI:29999"/>
        <dbReference type="ChEBI" id="CHEBI:43474"/>
        <dbReference type="ChEBI" id="CHEBI:83421"/>
        <dbReference type="EC" id="3.1.3.16"/>
    </reaction>
</comment>
<evidence type="ECO:0000313" key="19">
    <source>
        <dbReference type="EMBL" id="KAK9152709.1"/>
    </source>
</evidence>
<feature type="compositionally biased region" description="Polar residues" evidence="16">
    <location>
        <begin position="951"/>
        <end position="964"/>
    </location>
</feature>
<name>A0AAP0PS83_9MAGN</name>
<dbReference type="InterPro" id="IPR004274">
    <property type="entry name" value="FCP1_dom"/>
</dbReference>
<dbReference type="PANTHER" id="PTHR23081:SF0">
    <property type="entry name" value="RNA POLYMERASE II C-TERMINAL DOMAIN PHOSPHATASE-LIKE 1"/>
    <property type="match status" value="1"/>
</dbReference>
<dbReference type="GO" id="GO:0046872">
    <property type="term" value="F:metal ion binding"/>
    <property type="evidence" value="ECO:0007669"/>
    <property type="project" value="UniProtKB-KW"/>
</dbReference>
<comment type="subcellular location">
    <subcellularLocation>
        <location evidence="4">Nucleus</location>
    </subcellularLocation>
</comment>
<evidence type="ECO:0000256" key="8">
    <source>
        <dbReference type="ARBA" id="ARBA00022801"/>
    </source>
</evidence>
<dbReference type="FunFam" id="3.30.160.20:FF:000035">
    <property type="entry name" value="RNA polymerase II C-terminal domain phosphatase-like 2"/>
    <property type="match status" value="1"/>
</dbReference>
<dbReference type="SMART" id="SM00577">
    <property type="entry name" value="CPDc"/>
    <property type="match status" value="1"/>
</dbReference>
<dbReference type="InterPro" id="IPR014720">
    <property type="entry name" value="dsRBD_dom"/>
</dbReference>
<evidence type="ECO:0000313" key="20">
    <source>
        <dbReference type="Proteomes" id="UP001417504"/>
    </source>
</evidence>
<feature type="domain" description="FCP1 homology" evidence="18">
    <location>
        <begin position="140"/>
        <end position="388"/>
    </location>
</feature>